<dbReference type="CDD" id="cd18773">
    <property type="entry name" value="PDC1_HK_sensor"/>
    <property type="match status" value="1"/>
</dbReference>
<organism evidence="7 8">
    <name type="scientific">Methanocalculus taiwanensis</name>
    <dbReference type="NCBI Taxonomy" id="106207"/>
    <lineage>
        <taxon>Archaea</taxon>
        <taxon>Methanobacteriati</taxon>
        <taxon>Methanobacteriota</taxon>
        <taxon>Stenosarchaea group</taxon>
        <taxon>Methanomicrobia</taxon>
        <taxon>Methanomicrobiales</taxon>
        <taxon>Methanocalculaceae</taxon>
        <taxon>Methanocalculus</taxon>
    </lineage>
</organism>
<reference evidence="7 8" key="1">
    <citation type="submission" date="2019-08" db="EMBL/GenBank/DDBJ databases">
        <authorList>
            <person name="Chen S.-C."/>
            <person name="Lai M.-C."/>
            <person name="You Y.-T."/>
        </authorList>
    </citation>
    <scope>NUCLEOTIDE SEQUENCE [LARGE SCALE GENOMIC DNA]</scope>
    <source>
        <strain evidence="7 8">P2F9704a</strain>
    </source>
</reference>
<keyword evidence="2" id="KW-1003">Cell membrane</keyword>
<evidence type="ECO:0000256" key="3">
    <source>
        <dbReference type="ARBA" id="ARBA00022692"/>
    </source>
</evidence>
<dbReference type="SMART" id="SM00062">
    <property type="entry name" value="PBPb"/>
    <property type="match status" value="1"/>
</dbReference>
<dbReference type="AlphaFoldDB" id="A0ABD4TKT5"/>
<keyword evidence="4" id="KW-1133">Transmembrane helix</keyword>
<dbReference type="Proteomes" id="UP001524383">
    <property type="component" value="Unassembled WGS sequence"/>
</dbReference>
<evidence type="ECO:0000313" key="7">
    <source>
        <dbReference type="EMBL" id="MCQ1537890.1"/>
    </source>
</evidence>
<dbReference type="InterPro" id="IPR029151">
    <property type="entry name" value="Sensor-like_sf"/>
</dbReference>
<evidence type="ECO:0000256" key="1">
    <source>
        <dbReference type="ARBA" id="ARBA00004651"/>
    </source>
</evidence>
<evidence type="ECO:0000256" key="2">
    <source>
        <dbReference type="ARBA" id="ARBA00022475"/>
    </source>
</evidence>
<proteinExistence type="predicted"/>
<dbReference type="InterPro" id="IPR033479">
    <property type="entry name" value="dCache_1"/>
</dbReference>
<comment type="subcellular location">
    <subcellularLocation>
        <location evidence="1">Cell membrane</location>
        <topology evidence="1">Multi-pass membrane protein</topology>
    </subcellularLocation>
</comment>
<accession>A0ABD4TKT5</accession>
<evidence type="ECO:0000256" key="4">
    <source>
        <dbReference type="ARBA" id="ARBA00022989"/>
    </source>
</evidence>
<feature type="domain" description="Solute-binding protein family 3/N-terminal" evidence="6">
    <location>
        <begin position="41"/>
        <end position="263"/>
    </location>
</feature>
<dbReference type="Pfam" id="PF00497">
    <property type="entry name" value="SBP_bac_3"/>
    <property type="match status" value="1"/>
</dbReference>
<evidence type="ECO:0000256" key="5">
    <source>
        <dbReference type="ARBA" id="ARBA00023136"/>
    </source>
</evidence>
<dbReference type="Gene3D" id="3.40.190.10">
    <property type="entry name" value="Periplasmic binding protein-like II"/>
    <property type="match status" value="2"/>
</dbReference>
<keyword evidence="5" id="KW-0472">Membrane</keyword>
<dbReference type="SUPFAM" id="SSF53850">
    <property type="entry name" value="Periplasmic binding protein-like II"/>
    <property type="match status" value="1"/>
</dbReference>
<dbReference type="EMBL" id="VOTZ01000004">
    <property type="protein sequence ID" value="MCQ1537890.1"/>
    <property type="molecule type" value="Genomic_DNA"/>
</dbReference>
<name>A0ABD4TKT5_9EURY</name>
<sequence length="516" mass="56012">MDEPMENRRIFLVVLLFFCVLIAAAGCTEREGRMGEPADSGLRIVTEENPPYNYLDADGEAAGQSTDVVREILARLHEKSPIELLPWSDAYGLALGTRNVALYSAARTPERESLFSWVGPIGKQGFVFYAPAGFGGEIPGVDEIQNQYTVGVVRDDWRHQYLVKQGFERLVLYSDDIKAIQGLKAGEADLWFGSSDSITPLSRAAGLEPTALVPVYTLREIELYIAFNKDTDEDVIRRWQAALDGMKKDGTYEEITTREQLILYTQSQGVSGAGKEALALLISKGDTRLTGTADTLRLLAGTSDLISGEMDRIQPVLANLKSNDETTTFSFISTDGNWYLSSDAIPRQDAGVRPYLATLLSGTPVTGVVITDPVTGREAAVVAVPVRSGDTVIGAVEALIDLTSLSRSLTTDLSLTGTAYFSALTGDGVVALHTHSEKIGVVSPAGTDTFSEAIRTVISEEEGEVGFYEDGIYHQAAFKASKISGWRYIIAEQGTPPVPPKTRAEEELESLLELHD</sequence>
<dbReference type="GO" id="GO:0005886">
    <property type="term" value="C:plasma membrane"/>
    <property type="evidence" value="ECO:0007669"/>
    <property type="project" value="UniProtKB-SubCell"/>
</dbReference>
<dbReference type="SUPFAM" id="SSF103190">
    <property type="entry name" value="Sensory domain-like"/>
    <property type="match status" value="1"/>
</dbReference>
<evidence type="ECO:0000313" key="8">
    <source>
        <dbReference type="Proteomes" id="UP001524383"/>
    </source>
</evidence>
<protein>
    <submittedName>
        <fullName evidence="7">Transporter substrate-binding domain-containing protein</fullName>
    </submittedName>
</protein>
<keyword evidence="8" id="KW-1185">Reference proteome</keyword>
<dbReference type="Pfam" id="PF02743">
    <property type="entry name" value="dCache_1"/>
    <property type="match status" value="1"/>
</dbReference>
<dbReference type="Gene3D" id="3.30.450.20">
    <property type="entry name" value="PAS domain"/>
    <property type="match status" value="1"/>
</dbReference>
<dbReference type="RefSeq" id="WP_255331823.1">
    <property type="nucleotide sequence ID" value="NZ_VOTZ01000004.1"/>
</dbReference>
<gene>
    <name evidence="7" type="ORF">FTO68_02660</name>
</gene>
<comment type="caution">
    <text evidence="7">The sequence shown here is derived from an EMBL/GenBank/DDBJ whole genome shotgun (WGS) entry which is preliminary data.</text>
</comment>
<keyword evidence="3" id="KW-0812">Transmembrane</keyword>
<dbReference type="PANTHER" id="PTHR38834">
    <property type="entry name" value="PERIPLASMIC SUBSTRATE BINDING PROTEIN FAMILY 3"/>
    <property type="match status" value="1"/>
</dbReference>
<evidence type="ECO:0000259" key="6">
    <source>
        <dbReference type="SMART" id="SM00062"/>
    </source>
</evidence>
<dbReference type="InterPro" id="IPR001638">
    <property type="entry name" value="Solute-binding_3/MltF_N"/>
</dbReference>
<dbReference type="PANTHER" id="PTHR38834:SF3">
    <property type="entry name" value="SOLUTE-BINDING PROTEIN FAMILY 3_N-TERMINAL DOMAIN-CONTAINING PROTEIN"/>
    <property type="match status" value="1"/>
</dbReference>